<dbReference type="EMBL" id="ML120431">
    <property type="protein sequence ID" value="RPA94983.1"/>
    <property type="molecule type" value="Genomic_DNA"/>
</dbReference>
<evidence type="ECO:0000256" key="1">
    <source>
        <dbReference type="SAM" id="MobiDB-lite"/>
    </source>
</evidence>
<dbReference type="Proteomes" id="UP000276215">
    <property type="component" value="Unassembled WGS sequence"/>
</dbReference>
<evidence type="ECO:0008006" key="5">
    <source>
        <dbReference type="Google" id="ProtNLM"/>
    </source>
</evidence>
<feature type="signal peptide" evidence="2">
    <location>
        <begin position="1"/>
        <end position="17"/>
    </location>
</feature>
<name>A0A3N4J9K6_9PEZI</name>
<protein>
    <recommendedName>
        <fullName evidence="5">Integrase catalytic domain-containing protein</fullName>
    </recommendedName>
</protein>
<sequence length="140" mass="16216">MPLWTMWLTYSFNFCDAHTVLYGESWCHITGLYLSSSSAPKGMIEHGNIMTRYTRASFENMNSGRISSSNHPNSSSFHHPHESSRSIKPPFPLQLLHNHSKRQPLRGINPPDLLLLQIPFRLIMNMRFRRSTNRRVGTCM</sequence>
<feature type="chain" id="PRO_5018014638" description="Integrase catalytic domain-containing protein" evidence="2">
    <location>
        <begin position="18"/>
        <end position="140"/>
    </location>
</feature>
<proteinExistence type="predicted"/>
<feature type="region of interest" description="Disordered" evidence="1">
    <location>
        <begin position="62"/>
        <end position="86"/>
    </location>
</feature>
<organism evidence="3 4">
    <name type="scientific">Choiromyces venosus 120613-1</name>
    <dbReference type="NCBI Taxonomy" id="1336337"/>
    <lineage>
        <taxon>Eukaryota</taxon>
        <taxon>Fungi</taxon>
        <taxon>Dikarya</taxon>
        <taxon>Ascomycota</taxon>
        <taxon>Pezizomycotina</taxon>
        <taxon>Pezizomycetes</taxon>
        <taxon>Pezizales</taxon>
        <taxon>Tuberaceae</taxon>
        <taxon>Choiromyces</taxon>
    </lineage>
</organism>
<evidence type="ECO:0000256" key="2">
    <source>
        <dbReference type="SAM" id="SignalP"/>
    </source>
</evidence>
<reference evidence="3 4" key="1">
    <citation type="journal article" date="2018" name="Nat. Ecol. Evol.">
        <title>Pezizomycetes genomes reveal the molecular basis of ectomycorrhizal truffle lifestyle.</title>
        <authorList>
            <person name="Murat C."/>
            <person name="Payen T."/>
            <person name="Noel B."/>
            <person name="Kuo A."/>
            <person name="Morin E."/>
            <person name="Chen J."/>
            <person name="Kohler A."/>
            <person name="Krizsan K."/>
            <person name="Balestrini R."/>
            <person name="Da Silva C."/>
            <person name="Montanini B."/>
            <person name="Hainaut M."/>
            <person name="Levati E."/>
            <person name="Barry K.W."/>
            <person name="Belfiori B."/>
            <person name="Cichocki N."/>
            <person name="Clum A."/>
            <person name="Dockter R.B."/>
            <person name="Fauchery L."/>
            <person name="Guy J."/>
            <person name="Iotti M."/>
            <person name="Le Tacon F."/>
            <person name="Lindquist E.A."/>
            <person name="Lipzen A."/>
            <person name="Malagnac F."/>
            <person name="Mello A."/>
            <person name="Molinier V."/>
            <person name="Miyauchi S."/>
            <person name="Poulain J."/>
            <person name="Riccioni C."/>
            <person name="Rubini A."/>
            <person name="Sitrit Y."/>
            <person name="Splivallo R."/>
            <person name="Traeger S."/>
            <person name="Wang M."/>
            <person name="Zifcakova L."/>
            <person name="Wipf D."/>
            <person name="Zambonelli A."/>
            <person name="Paolocci F."/>
            <person name="Nowrousian M."/>
            <person name="Ottonello S."/>
            <person name="Baldrian P."/>
            <person name="Spatafora J.W."/>
            <person name="Henrissat B."/>
            <person name="Nagy L.G."/>
            <person name="Aury J.M."/>
            <person name="Wincker P."/>
            <person name="Grigoriev I.V."/>
            <person name="Bonfante P."/>
            <person name="Martin F.M."/>
        </authorList>
    </citation>
    <scope>NUCLEOTIDE SEQUENCE [LARGE SCALE GENOMIC DNA]</scope>
    <source>
        <strain evidence="3 4">120613-1</strain>
    </source>
</reference>
<keyword evidence="2" id="KW-0732">Signal</keyword>
<gene>
    <name evidence="3" type="ORF">L873DRAFT_1383145</name>
</gene>
<evidence type="ECO:0000313" key="3">
    <source>
        <dbReference type="EMBL" id="RPA94983.1"/>
    </source>
</evidence>
<feature type="compositionally biased region" description="Low complexity" evidence="1">
    <location>
        <begin position="67"/>
        <end position="77"/>
    </location>
</feature>
<keyword evidence="4" id="KW-1185">Reference proteome</keyword>
<dbReference type="AlphaFoldDB" id="A0A3N4J9K6"/>
<evidence type="ECO:0000313" key="4">
    <source>
        <dbReference type="Proteomes" id="UP000276215"/>
    </source>
</evidence>
<accession>A0A3N4J9K6</accession>